<dbReference type="GO" id="GO:0008483">
    <property type="term" value="F:transaminase activity"/>
    <property type="evidence" value="ECO:0007669"/>
    <property type="project" value="UniProtKB-KW"/>
</dbReference>
<dbReference type="InterPro" id="IPR043132">
    <property type="entry name" value="BCAT-like_C"/>
</dbReference>
<dbReference type="Pfam" id="PF01063">
    <property type="entry name" value="Aminotran_4"/>
    <property type="match status" value="1"/>
</dbReference>
<keyword evidence="1" id="KW-0808">Transferase</keyword>
<keyword evidence="2" id="KW-1185">Reference proteome</keyword>
<evidence type="ECO:0000313" key="1">
    <source>
        <dbReference type="EMBL" id="VEG75772.1"/>
    </source>
</evidence>
<gene>
    <name evidence="1" type="ORF">NCTC11923_02450</name>
</gene>
<accession>A0A448KFV2</accession>
<name>A0A448KFV2_9ACTO</name>
<evidence type="ECO:0000313" key="2">
    <source>
        <dbReference type="Proteomes" id="UP000276899"/>
    </source>
</evidence>
<keyword evidence="1" id="KW-0032">Aminotransferase</keyword>
<dbReference type="SUPFAM" id="SSF56752">
    <property type="entry name" value="D-aminoacid aminotransferase-like PLP-dependent enzymes"/>
    <property type="match status" value="1"/>
</dbReference>
<dbReference type="Proteomes" id="UP000276899">
    <property type="component" value="Chromosome"/>
</dbReference>
<dbReference type="InterPro" id="IPR001544">
    <property type="entry name" value="Aminotrans_IV"/>
</dbReference>
<reference evidence="1 2" key="1">
    <citation type="submission" date="2018-12" db="EMBL/GenBank/DDBJ databases">
        <authorList>
            <consortium name="Pathogen Informatics"/>
        </authorList>
    </citation>
    <scope>NUCLEOTIDE SEQUENCE [LARGE SCALE GENOMIC DNA]</scope>
    <source>
        <strain evidence="1 2">NCTC11923</strain>
    </source>
</reference>
<proteinExistence type="predicted"/>
<dbReference type="EMBL" id="LR134363">
    <property type="protein sequence ID" value="VEG75772.1"/>
    <property type="molecule type" value="Genomic_DNA"/>
</dbReference>
<dbReference type="InterPro" id="IPR036038">
    <property type="entry name" value="Aminotransferase-like"/>
</dbReference>
<dbReference type="KEGG" id="asla:NCTC11923_02450"/>
<protein>
    <submittedName>
        <fullName evidence="1">Branched-chain amino acid aminotransferase</fullName>
    </submittedName>
</protein>
<organism evidence="1 2">
    <name type="scientific">Actinomyces slackii</name>
    <dbReference type="NCBI Taxonomy" id="52774"/>
    <lineage>
        <taxon>Bacteria</taxon>
        <taxon>Bacillati</taxon>
        <taxon>Actinomycetota</taxon>
        <taxon>Actinomycetes</taxon>
        <taxon>Actinomycetales</taxon>
        <taxon>Actinomycetaceae</taxon>
        <taxon>Actinomyces</taxon>
    </lineage>
</organism>
<dbReference type="Gene3D" id="3.20.10.10">
    <property type="entry name" value="D-amino Acid Aminotransferase, subunit A, domain 2"/>
    <property type="match status" value="1"/>
</dbReference>
<dbReference type="STRING" id="1278298.GCA_000428685_02553"/>
<dbReference type="AlphaFoldDB" id="A0A448KFV2"/>
<sequence length="239" mass="26851">MLKVTSFRMVEGRVRNFDGHLRRLGLNGYRSNKFRNMLKAKWEVLERQGVRSCNPIVYCSDSAIELDMRPDRPFSSSIIVDACGHCDERVAPLVKGPDLAWLRSRMTISHKRGCDEGLLVDKHGFVIEGIFSSLLLVAGSVVTIGHHPRAMRSVTVEQVADIVSDSGFRVEIESEGFSIEELLGTEVLFLNAFSGVRYVTEWSFFDCDSDVTENVKSSLSCSIDVSWLNSLLWELADKI</sequence>